<reference evidence="2" key="1">
    <citation type="journal article" date="2019" name="Int. J. Syst. Evol. Microbiol.">
        <title>The Global Catalogue of Microorganisms (GCM) 10K type strain sequencing project: providing services to taxonomists for standard genome sequencing and annotation.</title>
        <authorList>
            <consortium name="The Broad Institute Genomics Platform"/>
            <consortium name="The Broad Institute Genome Sequencing Center for Infectious Disease"/>
            <person name="Wu L."/>
            <person name="Ma J."/>
        </authorList>
    </citation>
    <scope>NUCLEOTIDE SEQUENCE [LARGE SCALE GENOMIC DNA]</scope>
    <source>
        <strain evidence="2">TBRC 5832</strain>
    </source>
</reference>
<gene>
    <name evidence="1" type="ORF">ACFO0C_24075</name>
</gene>
<sequence length="44" mass="4495">MADRSGADPDTALEDGYPWLGEAAQLFGLPAPPRGLIAVVLVSG</sequence>
<protein>
    <submittedName>
        <fullName evidence="1">Uncharacterized protein</fullName>
    </submittedName>
</protein>
<accession>A0ABV8IYC9</accession>
<name>A0ABV8IYC9_9ACTN</name>
<keyword evidence="2" id="KW-1185">Reference proteome</keyword>
<evidence type="ECO:0000313" key="2">
    <source>
        <dbReference type="Proteomes" id="UP001595867"/>
    </source>
</evidence>
<proteinExistence type="predicted"/>
<dbReference type="EMBL" id="JBHSBL010000018">
    <property type="protein sequence ID" value="MFC4068020.1"/>
    <property type="molecule type" value="Genomic_DNA"/>
</dbReference>
<comment type="caution">
    <text evidence="1">The sequence shown here is derived from an EMBL/GenBank/DDBJ whole genome shotgun (WGS) entry which is preliminary data.</text>
</comment>
<dbReference type="RefSeq" id="WP_378068906.1">
    <property type="nucleotide sequence ID" value="NZ_JBHSBL010000018.1"/>
</dbReference>
<organism evidence="1 2">
    <name type="scientific">Actinoplanes subglobosus</name>
    <dbReference type="NCBI Taxonomy" id="1547892"/>
    <lineage>
        <taxon>Bacteria</taxon>
        <taxon>Bacillati</taxon>
        <taxon>Actinomycetota</taxon>
        <taxon>Actinomycetes</taxon>
        <taxon>Micromonosporales</taxon>
        <taxon>Micromonosporaceae</taxon>
        <taxon>Actinoplanes</taxon>
    </lineage>
</organism>
<evidence type="ECO:0000313" key="1">
    <source>
        <dbReference type="EMBL" id="MFC4068020.1"/>
    </source>
</evidence>
<dbReference type="Proteomes" id="UP001595867">
    <property type="component" value="Unassembled WGS sequence"/>
</dbReference>